<sequence length="142" mass="15805">MASKIARSVASRLGSTRKMTTATTARMKPVAPTATDFVDQNAKGKVVKGDMFPVYVALGMITLSLGFGAHTAKQHLMHSPGVRVSKKQRDTVLDVDDPDRVASESDRFINKSFFRKVAHIQDFRLHPSWHVGSYTWQYGEQP</sequence>
<feature type="region of interest" description="Disordered" evidence="1">
    <location>
        <begin position="1"/>
        <end position="24"/>
    </location>
</feature>
<accession>Q6J9F4</accession>
<keyword evidence="2" id="KW-0812">Transmembrane</keyword>
<evidence type="ECO:0000256" key="1">
    <source>
        <dbReference type="SAM" id="MobiDB-lite"/>
    </source>
</evidence>
<protein>
    <recommendedName>
        <fullName evidence="4">NFU1 iron-sulfur cluster protein</fullName>
    </recommendedName>
</protein>
<organism evidence="3">
    <name type="scientific">Xerophyta humilis</name>
    <dbReference type="NCBI Taxonomy" id="211604"/>
    <lineage>
        <taxon>Eukaryota</taxon>
        <taxon>Viridiplantae</taxon>
        <taxon>Streptophyta</taxon>
        <taxon>Embryophyta</taxon>
        <taxon>Tracheophyta</taxon>
        <taxon>Spermatophyta</taxon>
        <taxon>Magnoliopsida</taxon>
        <taxon>Liliopsida</taxon>
        <taxon>Pandanales</taxon>
        <taxon>Velloziaceae</taxon>
        <taxon>Xerophyta</taxon>
    </lineage>
</organism>
<evidence type="ECO:0008006" key="4">
    <source>
        <dbReference type="Google" id="ProtNLM"/>
    </source>
</evidence>
<dbReference type="EMBL" id="AY566697">
    <property type="protein sequence ID" value="AAT45004.1"/>
    <property type="molecule type" value="mRNA"/>
</dbReference>
<reference evidence="3" key="1">
    <citation type="journal article" date="2004" name="Physiol. Plantarum">
        <title>Towards transcript profiling of desiccation tolerance in the resurrection plant Xerophyta humilis: Construction of a 11 k cDNA set and microarray expression analysis of 424 cDNAs in response to dehydration.</title>
        <authorList>
            <person name="Collett H."/>
            <person name="Shen A."/>
            <person name="Gardner M."/>
            <person name="Farrant J.M."/>
            <person name="Denby K.J."/>
            <person name="Illing N."/>
        </authorList>
    </citation>
    <scope>NUCLEOTIDE SEQUENCE</scope>
</reference>
<dbReference type="PANTHER" id="PTHR33919">
    <property type="entry name" value="OS09G0127700 PROTEIN"/>
    <property type="match status" value="1"/>
</dbReference>
<evidence type="ECO:0000256" key="2">
    <source>
        <dbReference type="SAM" id="Phobius"/>
    </source>
</evidence>
<name>Q6J9F4_9LILI</name>
<keyword evidence="2" id="KW-0472">Membrane</keyword>
<dbReference type="AlphaFoldDB" id="Q6J9F4"/>
<feature type="transmembrane region" description="Helical" evidence="2">
    <location>
        <begin position="52"/>
        <end position="69"/>
    </location>
</feature>
<dbReference type="PANTHER" id="PTHR33919:SF11">
    <property type="entry name" value="EXPRESSED PROTEIN"/>
    <property type="match status" value="1"/>
</dbReference>
<proteinExistence type="evidence at transcript level"/>
<evidence type="ECO:0000313" key="3">
    <source>
        <dbReference type="EMBL" id="AAT45004.1"/>
    </source>
</evidence>
<keyword evidence="2" id="KW-1133">Transmembrane helix</keyword>